<proteinExistence type="inferred from homology"/>
<dbReference type="InterPro" id="IPR038765">
    <property type="entry name" value="Papain-like_cys_pep_sf"/>
</dbReference>
<dbReference type="AlphaFoldDB" id="A0A9J6BI12"/>
<dbReference type="InterPro" id="IPR000668">
    <property type="entry name" value="Peptidase_C1A_C"/>
</dbReference>
<dbReference type="EMBL" id="JADBJN010000004">
    <property type="protein sequence ID" value="KAG5669346.1"/>
    <property type="molecule type" value="Genomic_DNA"/>
</dbReference>
<dbReference type="SUPFAM" id="SSF54001">
    <property type="entry name" value="Cysteine proteinases"/>
    <property type="match status" value="1"/>
</dbReference>
<keyword evidence="6" id="KW-1185">Reference proteome</keyword>
<evidence type="ECO:0000259" key="4">
    <source>
        <dbReference type="SMART" id="SM00645"/>
    </source>
</evidence>
<dbReference type="InterPro" id="IPR025661">
    <property type="entry name" value="Pept_asp_AS"/>
</dbReference>
<dbReference type="PROSITE" id="PS00639">
    <property type="entry name" value="THIOL_PROTEASE_HIS"/>
    <property type="match status" value="1"/>
</dbReference>
<keyword evidence="3" id="KW-0732">Signal</keyword>
<dbReference type="GO" id="GO:0006508">
    <property type="term" value="P:proteolysis"/>
    <property type="evidence" value="ECO:0007669"/>
    <property type="project" value="InterPro"/>
</dbReference>
<name>A0A9J6BI12_POLVA</name>
<organism evidence="5 6">
    <name type="scientific">Polypedilum vanderplanki</name>
    <name type="common">Sleeping chironomid midge</name>
    <dbReference type="NCBI Taxonomy" id="319348"/>
    <lineage>
        <taxon>Eukaryota</taxon>
        <taxon>Metazoa</taxon>
        <taxon>Ecdysozoa</taxon>
        <taxon>Arthropoda</taxon>
        <taxon>Hexapoda</taxon>
        <taxon>Insecta</taxon>
        <taxon>Pterygota</taxon>
        <taxon>Neoptera</taxon>
        <taxon>Endopterygota</taxon>
        <taxon>Diptera</taxon>
        <taxon>Nematocera</taxon>
        <taxon>Chironomoidea</taxon>
        <taxon>Chironomidae</taxon>
        <taxon>Chironominae</taxon>
        <taxon>Polypedilum</taxon>
        <taxon>Polypedilum</taxon>
    </lineage>
</organism>
<dbReference type="Pfam" id="PF00112">
    <property type="entry name" value="Peptidase_C1"/>
    <property type="match status" value="1"/>
</dbReference>
<dbReference type="InterPro" id="IPR039417">
    <property type="entry name" value="Peptidase_C1A_papain-like"/>
</dbReference>
<gene>
    <name evidence="5" type="ORF">PVAND_017234</name>
</gene>
<accession>A0A9J6BI12</accession>
<comment type="similarity">
    <text evidence="1">Belongs to the peptidase C1 family.</text>
</comment>
<evidence type="ECO:0000256" key="1">
    <source>
        <dbReference type="ARBA" id="ARBA00008455"/>
    </source>
</evidence>
<dbReference type="InterPro" id="IPR013128">
    <property type="entry name" value="Peptidase_C1A"/>
</dbReference>
<evidence type="ECO:0000313" key="6">
    <source>
        <dbReference type="Proteomes" id="UP001107558"/>
    </source>
</evidence>
<reference evidence="5" key="1">
    <citation type="submission" date="2021-03" db="EMBL/GenBank/DDBJ databases">
        <title>Chromosome level genome of the anhydrobiotic midge Polypedilum vanderplanki.</title>
        <authorList>
            <person name="Yoshida Y."/>
            <person name="Kikawada T."/>
            <person name="Gusev O."/>
        </authorList>
    </citation>
    <scope>NUCLEOTIDE SEQUENCE</scope>
    <source>
        <strain evidence="5">NIAS01</strain>
        <tissue evidence="5">Whole body or cell culture</tissue>
    </source>
</reference>
<evidence type="ECO:0000313" key="5">
    <source>
        <dbReference type="EMBL" id="KAG5669346.1"/>
    </source>
</evidence>
<protein>
    <recommendedName>
        <fullName evidence="4">Peptidase C1A papain C-terminal domain-containing protein</fullName>
    </recommendedName>
</protein>
<dbReference type="Proteomes" id="UP001107558">
    <property type="component" value="Chromosome 4"/>
</dbReference>
<evidence type="ECO:0000256" key="2">
    <source>
        <dbReference type="ARBA" id="ARBA00023157"/>
    </source>
</evidence>
<feature type="domain" description="Peptidase C1A papain C-terminal" evidence="4">
    <location>
        <begin position="124"/>
        <end position="335"/>
    </location>
</feature>
<dbReference type="SMART" id="SM00645">
    <property type="entry name" value="Pept_C1"/>
    <property type="match status" value="1"/>
</dbReference>
<sequence length="337" mass="38467">MDFKIFLIFLGIFCEIFAKIELSKEDEERIFEEYAARYNLRRGRTNEVDEMKKNVLRRYKNILQHNELYGKGASSFLETLNEFSYKSNEELKKTSLGFKGNASSNFNDGGIKVPILERNARSSLPSYFNWADHGIVRPVQNQHSCNACYAFAAIGAIEGAACKNLGQCSKLSEQEAMECTNGCDSGWDYEVYQYSTLNYGCTSAAYPYYARNMAHCTAARSRKRVANTRVTGWHNLPPDAETIRYHLFHSGPISMSFYVYENFFSYYSGIYSSTEGSDLMGGHAVLLTGYGTENGIDYWILRNSWGDDWGEKGYFRIRRGINLCNCESWKVSYPIVA</sequence>
<dbReference type="PANTHER" id="PTHR12411">
    <property type="entry name" value="CYSTEINE PROTEASE FAMILY C1-RELATED"/>
    <property type="match status" value="1"/>
</dbReference>
<keyword evidence="2" id="KW-1015">Disulfide bond</keyword>
<dbReference type="CDD" id="cd02248">
    <property type="entry name" value="Peptidase_C1A"/>
    <property type="match status" value="1"/>
</dbReference>
<comment type="caution">
    <text evidence="5">The sequence shown here is derived from an EMBL/GenBank/DDBJ whole genome shotgun (WGS) entry which is preliminary data.</text>
</comment>
<feature type="chain" id="PRO_5039940152" description="Peptidase C1A papain C-terminal domain-containing protein" evidence="3">
    <location>
        <begin position="19"/>
        <end position="337"/>
    </location>
</feature>
<dbReference type="Gene3D" id="3.90.70.10">
    <property type="entry name" value="Cysteine proteinases"/>
    <property type="match status" value="1"/>
</dbReference>
<dbReference type="InterPro" id="IPR025660">
    <property type="entry name" value="Pept_his_AS"/>
</dbReference>
<feature type="signal peptide" evidence="3">
    <location>
        <begin position="1"/>
        <end position="18"/>
    </location>
</feature>
<dbReference type="GO" id="GO:0008234">
    <property type="term" value="F:cysteine-type peptidase activity"/>
    <property type="evidence" value="ECO:0007669"/>
    <property type="project" value="InterPro"/>
</dbReference>
<evidence type="ECO:0000256" key="3">
    <source>
        <dbReference type="SAM" id="SignalP"/>
    </source>
</evidence>
<dbReference type="OrthoDB" id="3789175at2759"/>
<dbReference type="PRINTS" id="PR00705">
    <property type="entry name" value="PAPAIN"/>
</dbReference>
<dbReference type="PROSITE" id="PS00640">
    <property type="entry name" value="THIOL_PROTEASE_ASN"/>
    <property type="match status" value="1"/>
</dbReference>